<proteinExistence type="predicted"/>
<name>A0A371C7Q0_YARLL</name>
<dbReference type="AlphaFoldDB" id="A0A371C7Q0"/>
<sequence>MTQAKYNRKNIFYFRVLEHKKKTVAVCFPADGEPLPVSYVSNGTAAITDWLKANFSDTSNTTVVIVDPVTDRKYSLSTNQKLLNAISRHVEIVVPYVFQWVAYDRPTGENYKNLNFPFQMTEKYLNAGYPLPNAIEQGFRGANLKKAWKYVNLDNFDAELDCIKTDIKFERFYNSFYTKHASSGEWSAKFMTDPKHLRMKKYKIGRQEGLDNGTIQPVFCTKGDGGYEVRTGWVAADDVKVKLEKVRSGFD</sequence>
<dbReference type="VEuPathDB" id="FungiDB:YALI1_A07309g"/>
<reference evidence="1 2" key="1">
    <citation type="submission" date="2018-07" db="EMBL/GenBank/DDBJ databases">
        <title>Draft Genome Assemblies for Five Robust Yarrowia lipolytica Strains Exhibiting High Lipid Production and Pentose Sugar Utilization and Sugar Alcohol Secretion from Undetoxified Lignocellulosic Biomass Hydrolysates.</title>
        <authorList>
            <consortium name="DOE Joint Genome Institute"/>
            <person name="Walker C."/>
            <person name="Ryu S."/>
            <person name="Na H."/>
            <person name="Zane M."/>
            <person name="LaButti K."/>
            <person name="Lipzen A."/>
            <person name="Haridas S."/>
            <person name="Barry K."/>
            <person name="Grigoriev I.V."/>
            <person name="Quarterman J."/>
            <person name="Slininger P."/>
            <person name="Dien B."/>
            <person name="Trinh C.T."/>
        </authorList>
    </citation>
    <scope>NUCLEOTIDE SEQUENCE [LARGE SCALE GENOMIC DNA]</scope>
    <source>
        <strain evidence="1 2">YB392</strain>
    </source>
</reference>
<protein>
    <submittedName>
        <fullName evidence="1">Uncharacterized protein</fullName>
    </submittedName>
</protein>
<evidence type="ECO:0000313" key="1">
    <source>
        <dbReference type="EMBL" id="RDW26323.1"/>
    </source>
</evidence>
<dbReference type="Proteomes" id="UP000256601">
    <property type="component" value="Unassembled WGS sequence"/>
</dbReference>
<accession>A0A371C7Q0</accession>
<gene>
    <name evidence="1" type="ORF">B0I71DRAFT_158663</name>
</gene>
<organism evidence="1 2">
    <name type="scientific">Yarrowia lipolytica</name>
    <name type="common">Candida lipolytica</name>
    <dbReference type="NCBI Taxonomy" id="4952"/>
    <lineage>
        <taxon>Eukaryota</taxon>
        <taxon>Fungi</taxon>
        <taxon>Dikarya</taxon>
        <taxon>Ascomycota</taxon>
        <taxon>Saccharomycotina</taxon>
        <taxon>Dipodascomycetes</taxon>
        <taxon>Dipodascales</taxon>
        <taxon>Dipodascales incertae sedis</taxon>
        <taxon>Yarrowia</taxon>
    </lineage>
</organism>
<dbReference type="EMBL" id="KZ857334">
    <property type="protein sequence ID" value="RDW26323.1"/>
    <property type="molecule type" value="Genomic_DNA"/>
</dbReference>
<evidence type="ECO:0000313" key="2">
    <source>
        <dbReference type="Proteomes" id="UP000256601"/>
    </source>
</evidence>
<dbReference type="VEuPathDB" id="FungiDB:YALI0_A07755g"/>